<dbReference type="Pfam" id="PF00462">
    <property type="entry name" value="Glutaredoxin"/>
    <property type="match status" value="1"/>
</dbReference>
<dbReference type="InterPro" id="IPR029052">
    <property type="entry name" value="Metallo-depent_PP-like"/>
</dbReference>
<evidence type="ECO:0000259" key="9">
    <source>
        <dbReference type="Pfam" id="PF00149"/>
    </source>
</evidence>
<evidence type="ECO:0000256" key="1">
    <source>
        <dbReference type="ARBA" id="ARBA00022714"/>
    </source>
</evidence>
<dbReference type="PROSITE" id="PS51354">
    <property type="entry name" value="GLUTAREDOXIN_2"/>
    <property type="match status" value="1"/>
</dbReference>
<dbReference type="PANTHER" id="PTHR10293">
    <property type="entry name" value="GLUTAREDOXIN FAMILY MEMBER"/>
    <property type="match status" value="1"/>
</dbReference>
<dbReference type="GO" id="GO:0046872">
    <property type="term" value="F:metal ion binding"/>
    <property type="evidence" value="ECO:0007669"/>
    <property type="project" value="UniProtKB-KW"/>
</dbReference>
<dbReference type="PANTHER" id="PTHR10293:SF16">
    <property type="entry name" value="GLUTAREDOXIN-RELATED PROTEIN 5, MITOCHONDRIAL"/>
    <property type="match status" value="1"/>
</dbReference>
<keyword evidence="5" id="KW-0676">Redox-active center</keyword>
<evidence type="ECO:0000313" key="11">
    <source>
        <dbReference type="Proteomes" id="UP000887572"/>
    </source>
</evidence>
<evidence type="ECO:0000256" key="2">
    <source>
        <dbReference type="ARBA" id="ARBA00022723"/>
    </source>
</evidence>
<dbReference type="Gene3D" id="3.60.21.10">
    <property type="match status" value="1"/>
</dbReference>
<protein>
    <recommendedName>
        <fullName evidence="6">Glutaredoxin-related protein 5, mitochondrial</fullName>
    </recommendedName>
    <alternativeName>
        <fullName evidence="7">Monothiol glutaredoxin-5</fullName>
    </alternativeName>
</protein>
<dbReference type="FunFam" id="3.40.30.10:FF:000005">
    <property type="entry name" value="Glutaredoxin 5"/>
    <property type="match status" value="1"/>
</dbReference>
<organism evidence="11 12">
    <name type="scientific">Globodera rostochiensis</name>
    <name type="common">Golden nematode worm</name>
    <name type="synonym">Heterodera rostochiensis</name>
    <dbReference type="NCBI Taxonomy" id="31243"/>
    <lineage>
        <taxon>Eukaryota</taxon>
        <taxon>Metazoa</taxon>
        <taxon>Ecdysozoa</taxon>
        <taxon>Nematoda</taxon>
        <taxon>Chromadorea</taxon>
        <taxon>Rhabditida</taxon>
        <taxon>Tylenchina</taxon>
        <taxon>Tylenchomorpha</taxon>
        <taxon>Tylenchoidea</taxon>
        <taxon>Heteroderidae</taxon>
        <taxon>Heteroderinae</taxon>
        <taxon>Globodera</taxon>
    </lineage>
</organism>
<keyword evidence="4" id="KW-0411">Iron-sulfur</keyword>
<keyword evidence="2" id="KW-0479">Metal-binding</keyword>
<dbReference type="AlphaFoldDB" id="A0A914I2M4"/>
<dbReference type="InterPro" id="IPR004480">
    <property type="entry name" value="Monothiol_GRX-rel"/>
</dbReference>
<dbReference type="Pfam" id="PF00149">
    <property type="entry name" value="Metallophos"/>
    <property type="match status" value="1"/>
</dbReference>
<name>A0A914I2M4_GLORO</name>
<evidence type="ECO:0000256" key="5">
    <source>
        <dbReference type="ARBA" id="ARBA00023284"/>
    </source>
</evidence>
<feature type="region of interest" description="Disordered" evidence="8">
    <location>
        <begin position="250"/>
        <end position="281"/>
    </location>
</feature>
<dbReference type="NCBIfam" id="TIGR00365">
    <property type="entry name" value="Grx4 family monothiol glutaredoxin"/>
    <property type="match status" value="1"/>
</dbReference>
<evidence type="ECO:0000256" key="7">
    <source>
        <dbReference type="ARBA" id="ARBA00076083"/>
    </source>
</evidence>
<feature type="domain" description="Glutaredoxin" evidence="10">
    <location>
        <begin position="163"/>
        <end position="227"/>
    </location>
</feature>
<keyword evidence="1" id="KW-0001">2Fe-2S</keyword>
<dbReference type="CDD" id="cd03028">
    <property type="entry name" value="GRX_PICOT_like"/>
    <property type="match status" value="1"/>
</dbReference>
<evidence type="ECO:0000256" key="3">
    <source>
        <dbReference type="ARBA" id="ARBA00023004"/>
    </source>
</evidence>
<dbReference type="InterPro" id="IPR033658">
    <property type="entry name" value="GRX_PICOT-like"/>
</dbReference>
<sequence>MCDLLWSDPEESVGYGVSPRGAGYLFGSDVVKTFCEKNGIEMIARAHQLVMEGYKWHFNETEFWGRRALSVVSVERHTGGAAPSFKLKTGFQKEKHTHHSVCRVIRLMSLIFRSFQSTTRTAAQFAGLFLPASTRSVHGSQSLNALDTAARNRISDCVHSAPVVVFMKGTQQQPMCGFSRNVKLVLDLHHVPFRDFDVLEDEELRQGIKEFSEWPTIPQVYVNGKFIGGSDIVVQMHKDGEMAKFLDEEGIPSRFSDKFEPPNGGGGEDGAGAAGGGEQNK</sequence>
<dbReference type="InterPro" id="IPR002109">
    <property type="entry name" value="Glutaredoxin"/>
</dbReference>
<dbReference type="GO" id="GO:0005759">
    <property type="term" value="C:mitochondrial matrix"/>
    <property type="evidence" value="ECO:0007669"/>
    <property type="project" value="TreeGrafter"/>
</dbReference>
<evidence type="ECO:0000259" key="10">
    <source>
        <dbReference type="Pfam" id="PF00462"/>
    </source>
</evidence>
<dbReference type="GO" id="GO:0051537">
    <property type="term" value="F:2 iron, 2 sulfur cluster binding"/>
    <property type="evidence" value="ECO:0007669"/>
    <property type="project" value="UniProtKB-KW"/>
</dbReference>
<keyword evidence="11" id="KW-1185">Reference proteome</keyword>
<feature type="compositionally biased region" description="Gly residues" evidence="8">
    <location>
        <begin position="263"/>
        <end position="281"/>
    </location>
</feature>
<dbReference type="Gene3D" id="3.40.30.10">
    <property type="entry name" value="Glutaredoxin"/>
    <property type="match status" value="1"/>
</dbReference>
<accession>A0A914I2M4</accession>
<dbReference type="InterPro" id="IPR036249">
    <property type="entry name" value="Thioredoxin-like_sf"/>
</dbReference>
<dbReference type="Proteomes" id="UP000887572">
    <property type="component" value="Unplaced"/>
</dbReference>
<feature type="domain" description="Calcineurin-like phosphoesterase" evidence="9">
    <location>
        <begin position="3"/>
        <end position="50"/>
    </location>
</feature>
<dbReference type="SUPFAM" id="SSF56300">
    <property type="entry name" value="Metallo-dependent phosphatases"/>
    <property type="match status" value="1"/>
</dbReference>
<evidence type="ECO:0000256" key="4">
    <source>
        <dbReference type="ARBA" id="ARBA00023014"/>
    </source>
</evidence>
<reference evidence="12" key="1">
    <citation type="submission" date="2022-11" db="UniProtKB">
        <authorList>
            <consortium name="WormBaseParasite"/>
        </authorList>
    </citation>
    <scope>IDENTIFICATION</scope>
</reference>
<proteinExistence type="predicted"/>
<dbReference type="InterPro" id="IPR004843">
    <property type="entry name" value="Calcineurin-like_PHP"/>
</dbReference>
<dbReference type="SUPFAM" id="SSF52833">
    <property type="entry name" value="Thioredoxin-like"/>
    <property type="match status" value="1"/>
</dbReference>
<evidence type="ECO:0000256" key="8">
    <source>
        <dbReference type="SAM" id="MobiDB-lite"/>
    </source>
</evidence>
<evidence type="ECO:0000313" key="12">
    <source>
        <dbReference type="WBParaSite" id="Gr19_v10_g6746.t1"/>
    </source>
</evidence>
<dbReference type="WBParaSite" id="Gr19_v10_g6746.t1">
    <property type="protein sequence ID" value="Gr19_v10_g6746.t1"/>
    <property type="gene ID" value="Gr19_v10_g6746"/>
</dbReference>
<evidence type="ECO:0000256" key="6">
    <source>
        <dbReference type="ARBA" id="ARBA00067456"/>
    </source>
</evidence>
<keyword evidence="3" id="KW-0408">Iron</keyword>